<gene>
    <name evidence="4" type="ORF">RM479_23805</name>
</gene>
<evidence type="ECO:0000256" key="1">
    <source>
        <dbReference type="SAM" id="MobiDB-lite"/>
    </source>
</evidence>
<evidence type="ECO:0000256" key="2">
    <source>
        <dbReference type="SAM" id="Phobius"/>
    </source>
</evidence>
<keyword evidence="2" id="KW-1133">Transmembrane helix</keyword>
<keyword evidence="2" id="KW-0812">Transmembrane</keyword>
<reference evidence="5" key="1">
    <citation type="submission" date="2023-07" db="EMBL/GenBank/DDBJ databases">
        <title>30 novel species of actinomycetes from the DSMZ collection.</title>
        <authorList>
            <person name="Nouioui I."/>
        </authorList>
    </citation>
    <scope>NUCLEOTIDE SEQUENCE [LARGE SCALE GENOMIC DNA]</scope>
    <source>
        <strain evidence="5">DSM 44743</strain>
    </source>
</reference>
<name>A0ABU2MFV5_9ACTN</name>
<dbReference type="InterPro" id="IPR002559">
    <property type="entry name" value="Transposase_11"/>
</dbReference>
<evidence type="ECO:0000313" key="5">
    <source>
        <dbReference type="Proteomes" id="UP001183390"/>
    </source>
</evidence>
<comment type="caution">
    <text evidence="4">The sequence shown here is derived from an EMBL/GenBank/DDBJ whole genome shotgun (WGS) entry which is preliminary data.</text>
</comment>
<organism evidence="4 5">
    <name type="scientific">Nocardiopsis lambiniae</name>
    <dbReference type="NCBI Taxonomy" id="3075539"/>
    <lineage>
        <taxon>Bacteria</taxon>
        <taxon>Bacillati</taxon>
        <taxon>Actinomycetota</taxon>
        <taxon>Actinomycetes</taxon>
        <taxon>Streptosporangiales</taxon>
        <taxon>Nocardiopsidaceae</taxon>
        <taxon>Nocardiopsis</taxon>
    </lineage>
</organism>
<dbReference type="NCBIfam" id="NF033580">
    <property type="entry name" value="transpos_IS5_3"/>
    <property type="match status" value="1"/>
</dbReference>
<accession>A0ABU2MFV5</accession>
<dbReference type="PANTHER" id="PTHR30007:SF0">
    <property type="entry name" value="TRANSPOSASE"/>
    <property type="match status" value="1"/>
</dbReference>
<sequence>MYRYFSRWEEATVTEQVMAVLRRRVRTAQGRGGEPSAGIIDSQSTKGADTVGEQTRGYDVGKKVNGRKRFIVTLGLLLVVCVMAASVQDRDGARTTLLSLYLCTPVRFVFADAGFAGRLVAWAERFVATTVHIVRKAPDQVGFAVIPRRWVVERSLAWLTSHRRLARDYERNPAVSEAMVRWAAIGQMACRLARGRDALRQRAWTGQGLIS</sequence>
<feature type="domain" description="Transposase IS4-like" evidence="3">
    <location>
        <begin position="34"/>
        <end position="183"/>
    </location>
</feature>
<feature type="transmembrane region" description="Helical" evidence="2">
    <location>
        <begin position="70"/>
        <end position="87"/>
    </location>
</feature>
<protein>
    <submittedName>
        <fullName evidence="4">IS5 family transposase</fullName>
    </submittedName>
</protein>
<keyword evidence="2" id="KW-0472">Membrane</keyword>
<evidence type="ECO:0000313" key="4">
    <source>
        <dbReference type="EMBL" id="MDT0331449.1"/>
    </source>
</evidence>
<proteinExistence type="predicted"/>
<keyword evidence="5" id="KW-1185">Reference proteome</keyword>
<dbReference type="EMBL" id="JAVREP010000023">
    <property type="protein sequence ID" value="MDT0331449.1"/>
    <property type="molecule type" value="Genomic_DNA"/>
</dbReference>
<dbReference type="Pfam" id="PF01609">
    <property type="entry name" value="DDE_Tnp_1"/>
    <property type="match status" value="1"/>
</dbReference>
<evidence type="ECO:0000259" key="3">
    <source>
        <dbReference type="Pfam" id="PF01609"/>
    </source>
</evidence>
<dbReference type="Proteomes" id="UP001183390">
    <property type="component" value="Unassembled WGS sequence"/>
</dbReference>
<feature type="region of interest" description="Disordered" evidence="1">
    <location>
        <begin position="29"/>
        <end position="53"/>
    </location>
</feature>
<dbReference type="RefSeq" id="WP_311513941.1">
    <property type="nucleotide sequence ID" value="NZ_JAVREP010000023.1"/>
</dbReference>
<dbReference type="PANTHER" id="PTHR30007">
    <property type="entry name" value="PHP DOMAIN PROTEIN"/>
    <property type="match status" value="1"/>
</dbReference>